<dbReference type="EMBL" id="LT634362">
    <property type="protein sequence ID" value="SFZ87642.1"/>
    <property type="molecule type" value="Genomic_DNA"/>
</dbReference>
<sequence>MPIKKALCQLVWIEAIKEISSVNAELVSFLENFEREYKVLTGTEKPYISKKAHISDQAEIEGLVYIEDDVTVQPFAHIKGPVIIRKGTLIGKSAFVRDGTYIGRYTIIGHSSEIINSIVMDHSSIAHFNTITKSIVGNYVNFSSYASTSSFNLNESITDNGDGVKKRIFLNQKEFVLTQHKFGSIVGDGGRIGAYSMMYPGVTLGRNCLVLPHLMIREGFYPDNTELYLKDYYSHTIERKR</sequence>
<accession>A0A1K2I5Z0</accession>
<dbReference type="InterPro" id="IPR011004">
    <property type="entry name" value="Trimer_LpxA-like_sf"/>
</dbReference>
<evidence type="ECO:0000313" key="4">
    <source>
        <dbReference type="EMBL" id="SFZ87642.1"/>
    </source>
</evidence>
<keyword evidence="4" id="KW-0548">Nucleotidyltransferase</keyword>
<dbReference type="InterPro" id="IPR056729">
    <property type="entry name" value="GMPPB_C"/>
</dbReference>
<evidence type="ECO:0000256" key="1">
    <source>
        <dbReference type="ARBA" id="ARBA00022679"/>
    </source>
</evidence>
<proteinExistence type="predicted"/>
<name>A0A1K2I5Z0_9LACO</name>
<keyword evidence="2" id="KW-0012">Acyltransferase</keyword>
<organism evidence="4">
    <name type="scientific">Loigolactobacillus rennini</name>
    <dbReference type="NCBI Taxonomy" id="238013"/>
    <lineage>
        <taxon>Bacteria</taxon>
        <taxon>Bacillati</taxon>
        <taxon>Bacillota</taxon>
        <taxon>Bacilli</taxon>
        <taxon>Lactobacillales</taxon>
        <taxon>Lactobacillaceae</taxon>
        <taxon>Loigolactobacillus</taxon>
    </lineage>
</organism>
<feature type="domain" description="Mannose-1-phosphate guanyltransferase C-terminal" evidence="3">
    <location>
        <begin position="78"/>
        <end position="173"/>
    </location>
</feature>
<dbReference type="PANTHER" id="PTHR43584:SF8">
    <property type="entry name" value="N-ACETYLMURAMATE ALPHA-1-PHOSPHATE URIDYLYLTRANSFERASE"/>
    <property type="match status" value="1"/>
</dbReference>
<reference evidence="4" key="1">
    <citation type="submission" date="2016-11" db="EMBL/GenBank/DDBJ databases">
        <authorList>
            <person name="Jaros S."/>
            <person name="Januszkiewicz K."/>
            <person name="Wedrychowicz H."/>
        </authorList>
    </citation>
    <scope>NUCLEOTIDE SEQUENCE</scope>
    <source>
        <strain evidence="4">ACA-DC 565</strain>
    </source>
</reference>
<dbReference type="PANTHER" id="PTHR43584">
    <property type="entry name" value="NUCLEOTIDYL TRANSFERASE"/>
    <property type="match status" value="1"/>
</dbReference>
<dbReference type="GO" id="GO:0016746">
    <property type="term" value="F:acyltransferase activity"/>
    <property type="evidence" value="ECO:0007669"/>
    <property type="project" value="UniProtKB-KW"/>
</dbReference>
<dbReference type="EC" id="2.7.7.23" evidence="4"/>
<evidence type="ECO:0000256" key="2">
    <source>
        <dbReference type="ARBA" id="ARBA00023315"/>
    </source>
</evidence>
<dbReference type="SUPFAM" id="SSF51161">
    <property type="entry name" value="Trimeric LpxA-like enzymes"/>
    <property type="match status" value="1"/>
</dbReference>
<gene>
    <name evidence="4" type="ORF">LREN565_0755</name>
</gene>
<dbReference type="Gene3D" id="2.160.10.10">
    <property type="entry name" value="Hexapeptide repeat proteins"/>
    <property type="match status" value="1"/>
</dbReference>
<dbReference type="InterPro" id="IPR050065">
    <property type="entry name" value="GlmU-like"/>
</dbReference>
<keyword evidence="1 4" id="KW-0808">Transferase</keyword>
<dbReference type="Pfam" id="PF25087">
    <property type="entry name" value="GMPPB_C"/>
    <property type="match status" value="1"/>
</dbReference>
<dbReference type="GO" id="GO:0003977">
    <property type="term" value="F:UDP-N-acetylglucosamine diphosphorylase activity"/>
    <property type="evidence" value="ECO:0007669"/>
    <property type="project" value="UniProtKB-EC"/>
</dbReference>
<dbReference type="AlphaFoldDB" id="A0A1K2I5Z0"/>
<protein>
    <submittedName>
        <fullName evidence="4">N-acetylglucosamine-1-phosphate uridyltransferase / Glucosamine-1-phosphate N-acetyltransferase</fullName>
        <ecNumber evidence="4">2.7.7.23</ecNumber>
    </submittedName>
</protein>
<evidence type="ECO:0000259" key="3">
    <source>
        <dbReference type="Pfam" id="PF25087"/>
    </source>
</evidence>